<organism evidence="2 3">
    <name type="scientific">Actinomortierella ambigua</name>
    <dbReference type="NCBI Taxonomy" id="1343610"/>
    <lineage>
        <taxon>Eukaryota</taxon>
        <taxon>Fungi</taxon>
        <taxon>Fungi incertae sedis</taxon>
        <taxon>Mucoromycota</taxon>
        <taxon>Mortierellomycotina</taxon>
        <taxon>Mortierellomycetes</taxon>
        <taxon>Mortierellales</taxon>
        <taxon>Mortierellaceae</taxon>
        <taxon>Actinomortierella</taxon>
    </lineage>
</organism>
<sequence length="249" mass="27165">MLLSKSLVLLCSAVVVMARQSTRALASGAIFVGKDTTNPRATPLEIFENPENHAAAAASVVVFAAQSARFTPSESPAKSLVESFPAFLQKVASFPGFLTERNEQKTLELTGSLMQLEERVSEAVIENGAQVGRGIRDLVPSSIPDETLDKWILTLLVINKPDESDYVKIQQVYITLAINTDDHSPVIPQQSAKINISTYRVIERVFTSNAEKFAQRLPIYLVGAAIDFLTSPALNPEDEIFAPSCHGMF</sequence>
<protein>
    <submittedName>
        <fullName evidence="2">Uncharacterized protein</fullName>
    </submittedName>
</protein>
<feature type="chain" id="PRO_5040370463" evidence="1">
    <location>
        <begin position="19"/>
        <end position="249"/>
    </location>
</feature>
<evidence type="ECO:0000313" key="3">
    <source>
        <dbReference type="Proteomes" id="UP000807716"/>
    </source>
</evidence>
<name>A0A9P6Q8K9_9FUNG</name>
<dbReference type="Proteomes" id="UP000807716">
    <property type="component" value="Unassembled WGS sequence"/>
</dbReference>
<reference evidence="2" key="1">
    <citation type="journal article" date="2020" name="Fungal Divers.">
        <title>Resolving the Mortierellaceae phylogeny through synthesis of multi-gene phylogenetics and phylogenomics.</title>
        <authorList>
            <person name="Vandepol N."/>
            <person name="Liber J."/>
            <person name="Desiro A."/>
            <person name="Na H."/>
            <person name="Kennedy M."/>
            <person name="Barry K."/>
            <person name="Grigoriev I.V."/>
            <person name="Miller A.N."/>
            <person name="O'Donnell K."/>
            <person name="Stajich J.E."/>
            <person name="Bonito G."/>
        </authorList>
    </citation>
    <scope>NUCLEOTIDE SEQUENCE</scope>
    <source>
        <strain evidence="2">BC1065</strain>
    </source>
</reference>
<dbReference type="OrthoDB" id="2441166at2759"/>
<keyword evidence="3" id="KW-1185">Reference proteome</keyword>
<feature type="signal peptide" evidence="1">
    <location>
        <begin position="1"/>
        <end position="18"/>
    </location>
</feature>
<evidence type="ECO:0000256" key="1">
    <source>
        <dbReference type="SAM" id="SignalP"/>
    </source>
</evidence>
<dbReference type="EMBL" id="JAAAJB010000235">
    <property type="protein sequence ID" value="KAG0260871.1"/>
    <property type="molecule type" value="Genomic_DNA"/>
</dbReference>
<accession>A0A9P6Q8K9</accession>
<dbReference type="AlphaFoldDB" id="A0A9P6Q8K9"/>
<keyword evidence="1" id="KW-0732">Signal</keyword>
<comment type="caution">
    <text evidence="2">The sequence shown here is derived from an EMBL/GenBank/DDBJ whole genome shotgun (WGS) entry which is preliminary data.</text>
</comment>
<evidence type="ECO:0000313" key="2">
    <source>
        <dbReference type="EMBL" id="KAG0260871.1"/>
    </source>
</evidence>
<gene>
    <name evidence="2" type="ORF">DFQ27_003284</name>
</gene>
<proteinExistence type="predicted"/>